<dbReference type="Proteomes" id="UP000034416">
    <property type="component" value="Unassembled WGS sequence"/>
</dbReference>
<reference evidence="1" key="2">
    <citation type="submission" date="2015-04" db="EMBL/GenBank/DDBJ databases">
        <title>Genome sequence of Mycobacterium arupense strain GUC1.</title>
        <authorList>
            <person name="Greninger A.L."/>
            <person name="Cunningham G."/>
            <person name="Chiu C.Y."/>
            <person name="Miller S."/>
        </authorList>
    </citation>
    <scope>NUCLEOTIDE SEQUENCE</scope>
    <source>
        <strain evidence="1">GUC1</strain>
    </source>
</reference>
<dbReference type="EMBL" id="MVHH01000090">
    <property type="protein sequence ID" value="OQZ90952.1"/>
    <property type="molecule type" value="Genomic_DNA"/>
</dbReference>
<dbReference type="EMBL" id="LASW01000061">
    <property type="protein sequence ID" value="KKB98677.1"/>
    <property type="molecule type" value="Genomic_DNA"/>
</dbReference>
<proteinExistence type="predicted"/>
<evidence type="ECO:0000313" key="2">
    <source>
        <dbReference type="EMBL" id="OQZ90952.1"/>
    </source>
</evidence>
<dbReference type="Proteomes" id="UP000192327">
    <property type="component" value="Unassembled WGS sequence"/>
</dbReference>
<sequence length="286" mass="31035">MKKVDDTTPAPCGHRGCRLKPSEVRAQLLASTALDDPDLTRVCDQDEAVAGGAIPDFRSRRHVVEVKELTSQALRRFIDLYEALPQRYIPKYSFRYLWAVSVDVSRAAGAYGGNPKTPEVKTLIATSTQLIEDLESRGIINSLADHENFPKYAKALGFYSNCAVVPDSPLGPGILLSGTISGQARTLDLDYDVTAFLQDWLDSEQSTNARQSLAGRAGIHVLVLMASLDGPAAGLIHTLRETPGEVPAAALRLPDDIDVLIVTTNIDVLRFTPNGGWLRHTAPPPP</sequence>
<keyword evidence="4" id="KW-1185">Reference proteome</keyword>
<reference evidence="3" key="1">
    <citation type="submission" date="2015-04" db="EMBL/GenBank/DDBJ databases">
        <title>Genome sequence of Mycobacterium arupense GUC1.</title>
        <authorList>
            <person name="Greninger A.L."/>
            <person name="Cunningham G."/>
            <person name="Chiu C.Y."/>
            <person name="Miller S."/>
        </authorList>
    </citation>
    <scope>NUCLEOTIDE SEQUENCE [LARGE SCALE GENOMIC DNA]</scope>
    <source>
        <strain evidence="3">GUC1</strain>
    </source>
</reference>
<dbReference type="OrthoDB" id="4752989at2"/>
<gene>
    <name evidence="2" type="ORF">BST15_20400</name>
    <name evidence="1" type="ORF">WR43_13435</name>
</gene>
<organism evidence="1 3">
    <name type="scientific">Mycolicibacter arupensis</name>
    <dbReference type="NCBI Taxonomy" id="342002"/>
    <lineage>
        <taxon>Bacteria</taxon>
        <taxon>Bacillati</taxon>
        <taxon>Actinomycetota</taxon>
        <taxon>Actinomycetes</taxon>
        <taxon>Mycobacteriales</taxon>
        <taxon>Mycobacteriaceae</taxon>
        <taxon>Mycolicibacter</taxon>
    </lineage>
</organism>
<protein>
    <submittedName>
        <fullName evidence="1">Uncharacterized protein</fullName>
    </submittedName>
</protein>
<evidence type="ECO:0000313" key="1">
    <source>
        <dbReference type="EMBL" id="KKB98677.1"/>
    </source>
</evidence>
<accession>A0A0F5MX93</accession>
<comment type="caution">
    <text evidence="1">The sequence shown here is derived from an EMBL/GenBank/DDBJ whole genome shotgun (WGS) entry which is preliminary data.</text>
</comment>
<evidence type="ECO:0000313" key="4">
    <source>
        <dbReference type="Proteomes" id="UP000192327"/>
    </source>
</evidence>
<evidence type="ECO:0000313" key="3">
    <source>
        <dbReference type="Proteomes" id="UP000034416"/>
    </source>
</evidence>
<dbReference type="PATRIC" id="fig|342002.3.peg.3581"/>
<dbReference type="AlphaFoldDB" id="A0A0F5MX93"/>
<reference evidence="2 4" key="3">
    <citation type="submission" date="2016-12" db="EMBL/GenBank/DDBJ databases">
        <title>The new phylogeny of genus Mycobacterium.</title>
        <authorList>
            <person name="Tortoli E."/>
            <person name="Trovato A."/>
            <person name="Cirillo D.M."/>
        </authorList>
    </citation>
    <scope>NUCLEOTIDE SEQUENCE [LARGE SCALE GENOMIC DNA]</scope>
    <source>
        <strain evidence="2 4">DSM 44942</strain>
    </source>
</reference>
<name>A0A0F5MX93_9MYCO</name>
<dbReference type="RefSeq" id="WP_046190095.1">
    <property type="nucleotide sequence ID" value="NZ_JACKUJ010000030.1"/>
</dbReference>